<dbReference type="InterPro" id="IPR014553">
    <property type="entry name" value="Aminopept"/>
</dbReference>
<evidence type="ECO:0000313" key="1">
    <source>
        <dbReference type="EMBL" id="SFC16907.1"/>
    </source>
</evidence>
<dbReference type="GO" id="GO:0004177">
    <property type="term" value="F:aminopeptidase activity"/>
    <property type="evidence" value="ECO:0007669"/>
    <property type="project" value="UniProtKB-KW"/>
</dbReference>
<name>A0A1I1GYM2_9BACT</name>
<organism evidence="1 2">
    <name type="scientific">Flexibacter flexilis DSM 6793</name>
    <dbReference type="NCBI Taxonomy" id="927664"/>
    <lineage>
        <taxon>Bacteria</taxon>
        <taxon>Pseudomonadati</taxon>
        <taxon>Bacteroidota</taxon>
        <taxon>Cytophagia</taxon>
        <taxon>Cytophagales</taxon>
        <taxon>Flexibacteraceae</taxon>
        <taxon>Flexibacter</taxon>
    </lineage>
</organism>
<keyword evidence="1" id="KW-0378">Hydrolase</keyword>
<keyword evidence="2" id="KW-1185">Reference proteome</keyword>
<accession>A0A1I1GYM2</accession>
<evidence type="ECO:0000313" key="2">
    <source>
        <dbReference type="Proteomes" id="UP000199514"/>
    </source>
</evidence>
<dbReference type="AlphaFoldDB" id="A0A1I1GYM2"/>
<sequence length="343" mass="39544">MNKKILLAILLILGLLAVWQRELIGYGLSQAKGQFLIVQGAKPIEDYLSNPQLPDTLRVGLEIVQATRRFAFDSLGVPASDNYTTFYDQHGKNLLWVVTACKPYELKPKQWVFPFVGTVPYKGFFNHDAALAEEAKLKEEGYEVLVEEVNGWSSLGWFKDPVLSNMLKRSEGGLASLIIHELTHEVLYVKDSTIFNENLATFIGEQGALRFLRNKYGANTYEYQQYANNRSDYSKYAQHILKGAAKLDSLYTTFSEQMPEAEKQQLKQLCIENIIARLDTVSFHFPELYLNHFVQGNLPNNTYFMSYRRYRLYQTQFEAEFRGQYHGNLKLYLADLAKKYPHL</sequence>
<dbReference type="STRING" id="927664.SAMN05421780_103145"/>
<keyword evidence="1" id="KW-0645">Protease</keyword>
<dbReference type="EMBL" id="FOLE01000003">
    <property type="protein sequence ID" value="SFC16907.1"/>
    <property type="molecule type" value="Genomic_DNA"/>
</dbReference>
<dbReference type="Proteomes" id="UP000199514">
    <property type="component" value="Unassembled WGS sequence"/>
</dbReference>
<protein>
    <submittedName>
        <fullName evidence="1">Putative aminopeptidase</fullName>
    </submittedName>
</protein>
<keyword evidence="1" id="KW-0031">Aminopeptidase</keyword>
<dbReference type="Pfam" id="PF10023">
    <property type="entry name" value="Aminopep"/>
    <property type="match status" value="1"/>
</dbReference>
<reference evidence="1 2" key="1">
    <citation type="submission" date="2016-10" db="EMBL/GenBank/DDBJ databases">
        <authorList>
            <person name="de Groot N.N."/>
        </authorList>
    </citation>
    <scope>NUCLEOTIDE SEQUENCE [LARGE SCALE GENOMIC DNA]</scope>
    <source>
        <strain evidence="1 2">DSM 6793</strain>
    </source>
</reference>
<proteinExistence type="predicted"/>
<dbReference type="RefSeq" id="WP_177199860.1">
    <property type="nucleotide sequence ID" value="NZ_FOLE01000003.1"/>
</dbReference>
<gene>
    <name evidence="1" type="ORF">SAMN05421780_103145</name>
</gene>